<reference evidence="17 18" key="1">
    <citation type="submission" date="2017-02" db="EMBL/GenBank/DDBJ databases">
        <authorList>
            <person name="Peterson S.W."/>
        </authorList>
    </citation>
    <scope>NUCLEOTIDE SEQUENCE [LARGE SCALE GENOMIC DNA]</scope>
    <source>
        <strain evidence="17 18">M1</strain>
    </source>
</reference>
<evidence type="ECO:0000256" key="12">
    <source>
        <dbReference type="HAMAP-Rule" id="MF_00974"/>
    </source>
</evidence>
<dbReference type="GO" id="GO:0005524">
    <property type="term" value="F:ATP binding"/>
    <property type="evidence" value="ECO:0007669"/>
    <property type="project" value="InterPro"/>
</dbReference>
<dbReference type="InterPro" id="IPR006295">
    <property type="entry name" value="DNA_primase_DnaG"/>
</dbReference>
<dbReference type="Gene3D" id="3.90.580.10">
    <property type="entry name" value="Zinc finger, CHC2-type domain"/>
    <property type="match status" value="1"/>
</dbReference>
<evidence type="ECO:0000256" key="4">
    <source>
        <dbReference type="ARBA" id="ARBA00022695"/>
    </source>
</evidence>
<evidence type="ECO:0000256" key="9">
    <source>
        <dbReference type="ARBA" id="ARBA00022842"/>
    </source>
</evidence>
<dbReference type="InterPro" id="IPR002694">
    <property type="entry name" value="Znf_CHC2"/>
</dbReference>
<dbReference type="InterPro" id="IPR030846">
    <property type="entry name" value="DnaG_bac"/>
</dbReference>
<dbReference type="InterPro" id="IPR037068">
    <property type="entry name" value="DNA_primase_core_N_sf"/>
</dbReference>
<evidence type="ECO:0000313" key="18">
    <source>
        <dbReference type="Proteomes" id="UP000190285"/>
    </source>
</evidence>
<dbReference type="STRING" id="36842.SAMN02194393_03312"/>
<keyword evidence="4 12" id="KW-0548">Nucleotidyltransferase</keyword>
<dbReference type="FunFam" id="3.40.1360.10:FF:000002">
    <property type="entry name" value="DNA primase"/>
    <property type="match status" value="1"/>
</dbReference>
<evidence type="ECO:0000256" key="13">
    <source>
        <dbReference type="PIRNR" id="PIRNR002811"/>
    </source>
</evidence>
<gene>
    <name evidence="12" type="primary">dnaG</name>
    <name evidence="17" type="ORF">SAMN02194393_03312</name>
</gene>
<evidence type="ECO:0000256" key="5">
    <source>
        <dbReference type="ARBA" id="ARBA00022705"/>
    </source>
</evidence>
<feature type="domain" description="Toprim" evidence="16">
    <location>
        <begin position="259"/>
        <end position="340"/>
    </location>
</feature>
<keyword evidence="5 12" id="KW-0235">DNA replication</keyword>
<dbReference type="SMART" id="SM00400">
    <property type="entry name" value="ZnF_CHCC"/>
    <property type="match status" value="1"/>
</dbReference>
<dbReference type="RefSeq" id="WP_079493108.1">
    <property type="nucleotide sequence ID" value="NZ_FUZT01000008.1"/>
</dbReference>
<keyword evidence="8 12" id="KW-0862">Zinc</keyword>
<evidence type="ECO:0000256" key="6">
    <source>
        <dbReference type="ARBA" id="ARBA00022723"/>
    </source>
</evidence>
<evidence type="ECO:0000256" key="3">
    <source>
        <dbReference type="ARBA" id="ARBA00022679"/>
    </source>
</evidence>
<dbReference type="PANTHER" id="PTHR30313:SF2">
    <property type="entry name" value="DNA PRIMASE"/>
    <property type="match status" value="1"/>
</dbReference>
<dbReference type="InterPro" id="IPR050219">
    <property type="entry name" value="DnaG_primase"/>
</dbReference>
<organism evidence="17 18">
    <name type="scientific">Maledivibacter halophilus</name>
    <dbReference type="NCBI Taxonomy" id="36842"/>
    <lineage>
        <taxon>Bacteria</taxon>
        <taxon>Bacillati</taxon>
        <taxon>Bacillota</taxon>
        <taxon>Clostridia</taxon>
        <taxon>Peptostreptococcales</taxon>
        <taxon>Caminicellaceae</taxon>
        <taxon>Maledivibacter</taxon>
    </lineage>
</organism>
<evidence type="ECO:0000313" key="17">
    <source>
        <dbReference type="EMBL" id="SKC79475.1"/>
    </source>
</evidence>
<dbReference type="PIRSF" id="PIRSF002811">
    <property type="entry name" value="DnaG"/>
    <property type="match status" value="1"/>
</dbReference>
<evidence type="ECO:0000256" key="15">
    <source>
        <dbReference type="SAM" id="Coils"/>
    </source>
</evidence>
<dbReference type="FunFam" id="3.90.580.10:FF:000001">
    <property type="entry name" value="DNA primase"/>
    <property type="match status" value="1"/>
</dbReference>
<name>A0A1T5LUG1_9FIRM</name>
<dbReference type="Proteomes" id="UP000190285">
    <property type="component" value="Unassembled WGS sequence"/>
</dbReference>
<dbReference type="InterPro" id="IPR013264">
    <property type="entry name" value="DNAG_N"/>
</dbReference>
<dbReference type="InterPro" id="IPR034151">
    <property type="entry name" value="TOPRIM_DnaG_bac"/>
</dbReference>
<feature type="zinc finger region" description="CHC2-type" evidence="12 14">
    <location>
        <begin position="40"/>
        <end position="64"/>
    </location>
</feature>
<dbReference type="PROSITE" id="PS50880">
    <property type="entry name" value="TOPRIM"/>
    <property type="match status" value="1"/>
</dbReference>
<keyword evidence="2 12" id="KW-0639">Primosome</keyword>
<keyword evidence="9" id="KW-0460">Magnesium</keyword>
<evidence type="ECO:0000256" key="7">
    <source>
        <dbReference type="ARBA" id="ARBA00022771"/>
    </source>
</evidence>
<dbReference type="FunFam" id="3.90.980.10:FF:000001">
    <property type="entry name" value="DNA primase"/>
    <property type="match status" value="1"/>
</dbReference>
<comment type="subunit">
    <text evidence="12">Monomer. Interacts with DnaB.</text>
</comment>
<dbReference type="Pfam" id="PF10410">
    <property type="entry name" value="DnaB_bind"/>
    <property type="match status" value="1"/>
</dbReference>
<dbReference type="InterPro" id="IPR007693">
    <property type="entry name" value="DNA_helicase_DnaB-like_N"/>
</dbReference>
<keyword evidence="15" id="KW-0175">Coiled coil</keyword>
<dbReference type="SUPFAM" id="SSF57783">
    <property type="entry name" value="Zinc beta-ribbon"/>
    <property type="match status" value="1"/>
</dbReference>
<evidence type="ECO:0000256" key="14">
    <source>
        <dbReference type="PIRSR" id="PIRSR002811-1"/>
    </source>
</evidence>
<dbReference type="Pfam" id="PF08275">
    <property type="entry name" value="DNAG_N"/>
    <property type="match status" value="1"/>
</dbReference>
<dbReference type="Gene3D" id="3.40.1360.10">
    <property type="match status" value="1"/>
</dbReference>
<dbReference type="InterPro" id="IPR016136">
    <property type="entry name" value="DNA_helicase_N/primase_C"/>
</dbReference>
<sequence>MSMRYSDELIKEVSERNDIVEIVSEYVSLKKSGKNYKGLCPFHNEKTPSFIVSEDKQLFHCFGCGQAGDVIKFVMEKENLDFIDALELLAERCNIDLSEYTNNNYNKEKANRKNKLYKINREAAIYFFRNLNKNHNKGIEYLQNRGLSTEIIKKFGLGYSINEWERLNRYLLSKGYSQELIYETGLVVERKDKKGYYDRFRNRVIFPIISTTKKVIGFGGRVLDDSVPKYLNSPESPIFNKGSVLYGLNLARNQLGEEKRLIVVEGYTDVISLYQFGIKNVVATLGTALTKNHANLFKRYCEEVIIAYDSDSAGEAATIRGMDILDEVGCRIKVIRLNSKMDPDEYIRKFGADSFREKIEMSLPLIDYKMEKIKNENNLDTNEGKISFVRESIKIIKPIKSPIKRDVYIEKLSKESGIAVDVIKSEIYGNNSDKKNHYKYNRKNRKSSFRFNKFQNKVQPVKKIEKNGWVEIEKNIISLCLTSKTNYEKIFSKIDEKDFLSKGIKNIFANIVEAYKLEDKIDLISFIDRLEIEETRLLKEIEQCFIPFENIDKTIEDLLNSLKYFKVKNEIEFTKKEMKRLEKTKYEDERNVMKIKELWRKLDLLGKELKSIGENQIDLKGGKSYE</sequence>
<dbReference type="Pfam" id="PF00772">
    <property type="entry name" value="DnaB"/>
    <property type="match status" value="1"/>
</dbReference>
<comment type="similarity">
    <text evidence="12 13">Belongs to the DnaG primase family.</text>
</comment>
<dbReference type="InterPro" id="IPR006171">
    <property type="entry name" value="TOPRIM_dom"/>
</dbReference>
<keyword evidence="11 12" id="KW-0804">Transcription</keyword>
<evidence type="ECO:0000256" key="8">
    <source>
        <dbReference type="ARBA" id="ARBA00022833"/>
    </source>
</evidence>
<dbReference type="AlphaFoldDB" id="A0A1T5LUG1"/>
<dbReference type="SUPFAM" id="SSF48024">
    <property type="entry name" value="N-terminal domain of DnaB helicase"/>
    <property type="match status" value="1"/>
</dbReference>
<dbReference type="Pfam" id="PF13155">
    <property type="entry name" value="Toprim_2"/>
    <property type="match status" value="1"/>
</dbReference>
<keyword evidence="18" id="KW-1185">Reference proteome</keyword>
<comment type="domain">
    <text evidence="12">Contains an N-terminal zinc-binding domain, a central core domain that contains the primase activity, and a C-terminal DnaB-binding domain.</text>
</comment>
<dbReference type="EMBL" id="FUZT01000008">
    <property type="protein sequence ID" value="SKC79475.1"/>
    <property type="molecule type" value="Genomic_DNA"/>
</dbReference>
<accession>A0A1T5LUG1</accession>
<evidence type="ECO:0000256" key="10">
    <source>
        <dbReference type="ARBA" id="ARBA00023125"/>
    </source>
</evidence>
<dbReference type="GO" id="GO:0003677">
    <property type="term" value="F:DNA binding"/>
    <property type="evidence" value="ECO:0007669"/>
    <property type="project" value="UniProtKB-KW"/>
</dbReference>
<dbReference type="NCBIfam" id="TIGR01391">
    <property type="entry name" value="dnaG"/>
    <property type="match status" value="1"/>
</dbReference>
<feature type="coiled-coil region" evidence="15">
    <location>
        <begin position="564"/>
        <end position="591"/>
    </location>
</feature>
<evidence type="ECO:0000259" key="16">
    <source>
        <dbReference type="PROSITE" id="PS50880"/>
    </source>
</evidence>
<comment type="function">
    <text evidence="12 13">RNA polymerase that catalyzes the synthesis of short RNA molecules used as primers for DNA polymerase during DNA replication.</text>
</comment>
<dbReference type="CDD" id="cd03364">
    <property type="entry name" value="TOPRIM_DnaG_primases"/>
    <property type="match status" value="1"/>
</dbReference>
<dbReference type="EC" id="2.7.7.101" evidence="12"/>
<dbReference type="GO" id="GO:0005737">
    <property type="term" value="C:cytoplasm"/>
    <property type="evidence" value="ECO:0007669"/>
    <property type="project" value="TreeGrafter"/>
</dbReference>
<protein>
    <recommendedName>
        <fullName evidence="12 13">DNA primase</fullName>
        <ecNumber evidence="12">2.7.7.101</ecNumber>
    </recommendedName>
</protein>
<keyword evidence="10 12" id="KW-0238">DNA-binding</keyword>
<keyword evidence="6 12" id="KW-0479">Metal-binding</keyword>
<proteinExistence type="inferred from homology"/>
<dbReference type="Gene3D" id="3.90.980.10">
    <property type="entry name" value="DNA primase, catalytic core, N-terminal domain"/>
    <property type="match status" value="1"/>
</dbReference>
<dbReference type="GO" id="GO:1990077">
    <property type="term" value="C:primosome complex"/>
    <property type="evidence" value="ECO:0007669"/>
    <property type="project" value="UniProtKB-KW"/>
</dbReference>
<dbReference type="GO" id="GO:0003899">
    <property type="term" value="F:DNA-directed RNA polymerase activity"/>
    <property type="evidence" value="ECO:0007669"/>
    <property type="project" value="UniProtKB-UniRule"/>
</dbReference>
<dbReference type="HAMAP" id="MF_00974">
    <property type="entry name" value="DNA_primase_DnaG"/>
    <property type="match status" value="1"/>
</dbReference>
<dbReference type="Gene3D" id="1.10.860.10">
    <property type="entry name" value="DNAb Helicase, Chain A"/>
    <property type="match status" value="1"/>
</dbReference>
<dbReference type="InterPro" id="IPR019475">
    <property type="entry name" value="DNA_primase_DnaB-bd"/>
</dbReference>
<dbReference type="InterPro" id="IPR036185">
    <property type="entry name" value="DNA_heli_DnaB-like_N_sf"/>
</dbReference>
<dbReference type="Pfam" id="PF01807">
    <property type="entry name" value="Zn_ribbon_DnaG"/>
    <property type="match status" value="1"/>
</dbReference>
<dbReference type="InterPro" id="IPR036977">
    <property type="entry name" value="DNA_primase_Znf_CHC2"/>
</dbReference>
<dbReference type="SUPFAM" id="SSF56731">
    <property type="entry name" value="DNA primase core"/>
    <property type="match status" value="1"/>
</dbReference>
<keyword evidence="3 12" id="KW-0808">Transferase</keyword>
<dbReference type="OrthoDB" id="9803773at2"/>
<dbReference type="GO" id="GO:0000428">
    <property type="term" value="C:DNA-directed RNA polymerase complex"/>
    <property type="evidence" value="ECO:0007669"/>
    <property type="project" value="UniProtKB-KW"/>
</dbReference>
<comment type="catalytic activity">
    <reaction evidence="12">
        <text>ssDNA + n NTP = ssDNA/pppN(pN)n-1 hybrid + (n-1) diphosphate.</text>
        <dbReference type="EC" id="2.7.7.101"/>
    </reaction>
</comment>
<keyword evidence="1 12" id="KW-0240">DNA-directed RNA polymerase</keyword>
<dbReference type="GO" id="GO:0008270">
    <property type="term" value="F:zinc ion binding"/>
    <property type="evidence" value="ECO:0007669"/>
    <property type="project" value="UniProtKB-UniRule"/>
</dbReference>
<evidence type="ECO:0000256" key="2">
    <source>
        <dbReference type="ARBA" id="ARBA00022515"/>
    </source>
</evidence>
<dbReference type="GO" id="GO:0003678">
    <property type="term" value="F:DNA helicase activity"/>
    <property type="evidence" value="ECO:0007669"/>
    <property type="project" value="InterPro"/>
</dbReference>
<dbReference type="PANTHER" id="PTHR30313">
    <property type="entry name" value="DNA PRIMASE"/>
    <property type="match status" value="1"/>
</dbReference>
<comment type="cofactor">
    <cofactor evidence="12 13 14">
        <name>Zn(2+)</name>
        <dbReference type="ChEBI" id="CHEBI:29105"/>
    </cofactor>
    <text evidence="12 13 14">Binds 1 zinc ion per monomer.</text>
</comment>
<dbReference type="SMART" id="SM00493">
    <property type="entry name" value="TOPRIM"/>
    <property type="match status" value="1"/>
</dbReference>
<evidence type="ECO:0000256" key="1">
    <source>
        <dbReference type="ARBA" id="ARBA00022478"/>
    </source>
</evidence>
<keyword evidence="7 12" id="KW-0863">Zinc-finger</keyword>
<evidence type="ECO:0000256" key="11">
    <source>
        <dbReference type="ARBA" id="ARBA00023163"/>
    </source>
</evidence>
<dbReference type="GO" id="GO:0006269">
    <property type="term" value="P:DNA replication, synthesis of primer"/>
    <property type="evidence" value="ECO:0007669"/>
    <property type="project" value="UniProtKB-UniRule"/>
</dbReference>